<keyword evidence="4" id="KW-1185">Reference proteome</keyword>
<proteinExistence type="predicted"/>
<feature type="region of interest" description="Disordered" evidence="1">
    <location>
        <begin position="163"/>
        <end position="190"/>
    </location>
</feature>
<evidence type="ECO:0000313" key="4">
    <source>
        <dbReference type="Proteomes" id="UP001301653"/>
    </source>
</evidence>
<dbReference type="EMBL" id="JAYFUH010000085">
    <property type="protein sequence ID" value="MEA5667390.1"/>
    <property type="molecule type" value="Genomic_DNA"/>
</dbReference>
<dbReference type="Proteomes" id="UP001301653">
    <property type="component" value="Unassembled WGS sequence"/>
</dbReference>
<evidence type="ECO:0000313" key="3">
    <source>
        <dbReference type="EMBL" id="MEA5667390.1"/>
    </source>
</evidence>
<dbReference type="RefSeq" id="WP_313319653.1">
    <property type="nucleotide sequence ID" value="NZ_JAYFUH010000085.1"/>
</dbReference>
<comment type="caution">
    <text evidence="3">The sequence shown here is derived from an EMBL/GenBank/DDBJ whole genome shotgun (WGS) entry which is preliminary data.</text>
</comment>
<accession>A0ABU5V213</accession>
<dbReference type="InterPro" id="IPR025272">
    <property type="entry name" value="SocA_Panacea"/>
</dbReference>
<sequence length="190" mass="21800">MTYSPATIANYFIDKASREVRAVTPMQLLKLVYIAHGWHLGFRGEPLINEPVEAWQYGPVIKSLYRSIKHYGSSAVTDRLSTSFFPWAGPSTVEDPKVVSLLDSVWEGYSHFGGIKLSEMTHMKGSPWWKVWNDEGGHARKNAVIPDADIQKFYQKKIRAHKEGHYESRTRDQAQERRFKSERKAVDANC</sequence>
<dbReference type="Pfam" id="PF13274">
    <property type="entry name" value="SocA_Panacea"/>
    <property type="match status" value="1"/>
</dbReference>
<gene>
    <name evidence="3" type="ORF">VA603_07610</name>
</gene>
<evidence type="ECO:0000259" key="2">
    <source>
        <dbReference type="Pfam" id="PF13274"/>
    </source>
</evidence>
<name>A0ABU5V213_9GAMM</name>
<protein>
    <submittedName>
        <fullName evidence="3">DUF4065 domain-containing protein</fullName>
    </submittedName>
</protein>
<organism evidence="3 4">
    <name type="scientific">Stenotrophomonas capsici</name>
    <dbReference type="NCBI Taxonomy" id="3110230"/>
    <lineage>
        <taxon>Bacteria</taxon>
        <taxon>Pseudomonadati</taxon>
        <taxon>Pseudomonadota</taxon>
        <taxon>Gammaproteobacteria</taxon>
        <taxon>Lysobacterales</taxon>
        <taxon>Lysobacteraceae</taxon>
        <taxon>Stenotrophomonas</taxon>
    </lineage>
</organism>
<reference evidence="3 4" key="1">
    <citation type="submission" date="2023-12" db="EMBL/GenBank/DDBJ databases">
        <title>Stenotrophomonas guangdongensis sp. nov., isolated from wilted pepper plants (Capsicum annuum).</title>
        <authorList>
            <person name="Qiu M."/>
            <person name="Li Y."/>
            <person name="Liu Q."/>
            <person name="Zhang X."/>
            <person name="Huang Y."/>
            <person name="Guo R."/>
            <person name="Hu M."/>
            <person name="Zhou J."/>
            <person name="Zhou X."/>
        </authorList>
    </citation>
    <scope>NUCLEOTIDE SEQUENCE [LARGE SCALE GENOMIC DNA]</scope>
    <source>
        <strain evidence="3 4">MH1</strain>
    </source>
</reference>
<feature type="domain" description="Antitoxin SocA-like Panacea" evidence="2">
    <location>
        <begin position="28"/>
        <end position="128"/>
    </location>
</feature>
<evidence type="ECO:0000256" key="1">
    <source>
        <dbReference type="SAM" id="MobiDB-lite"/>
    </source>
</evidence>